<dbReference type="PANTHER" id="PTHR23418:SF0">
    <property type="entry name" value="ACIREDUCTONE DIOXYGENASE"/>
    <property type="match status" value="1"/>
</dbReference>
<dbReference type="Pfam" id="PF03079">
    <property type="entry name" value="ARD"/>
    <property type="match status" value="1"/>
</dbReference>
<evidence type="ECO:0000256" key="11">
    <source>
        <dbReference type="SAM" id="MobiDB-lite"/>
    </source>
</evidence>
<dbReference type="InterPro" id="IPR011051">
    <property type="entry name" value="RmlC_Cupin_sf"/>
</dbReference>
<keyword evidence="4" id="KW-0028">Amino-acid biosynthesis</keyword>
<protein>
    <recommendedName>
        <fullName evidence="10">acireductone dioxygenase (Fe(2+)-requiring)</fullName>
        <ecNumber evidence="10">1.13.11.54</ecNumber>
    </recommendedName>
</protein>
<evidence type="ECO:0000256" key="4">
    <source>
        <dbReference type="ARBA" id="ARBA00022605"/>
    </source>
</evidence>
<dbReference type="Gene3D" id="2.60.120.10">
    <property type="entry name" value="Jelly Rolls"/>
    <property type="match status" value="1"/>
</dbReference>
<keyword evidence="8" id="KW-0408">Iron</keyword>
<feature type="non-terminal residue" evidence="12">
    <location>
        <position position="139"/>
    </location>
</feature>
<evidence type="ECO:0000256" key="1">
    <source>
        <dbReference type="ARBA" id="ARBA00000428"/>
    </source>
</evidence>
<dbReference type="GO" id="GO:0046872">
    <property type="term" value="F:metal ion binding"/>
    <property type="evidence" value="ECO:0007669"/>
    <property type="project" value="UniProtKB-KW"/>
</dbReference>
<gene>
    <name evidence="12" type="primary">ADI1_2</name>
    <name evidence="12" type="ORF">LPJ61_004355</name>
</gene>
<evidence type="ECO:0000256" key="10">
    <source>
        <dbReference type="ARBA" id="ARBA00039005"/>
    </source>
</evidence>
<keyword evidence="13" id="KW-1185">Reference proteome</keyword>
<evidence type="ECO:0000256" key="5">
    <source>
        <dbReference type="ARBA" id="ARBA00022723"/>
    </source>
</evidence>
<dbReference type="InterPro" id="IPR014710">
    <property type="entry name" value="RmlC-like_jellyroll"/>
</dbReference>
<evidence type="ECO:0000256" key="8">
    <source>
        <dbReference type="ARBA" id="ARBA00023004"/>
    </source>
</evidence>
<feature type="compositionally biased region" description="Basic and acidic residues" evidence="11">
    <location>
        <begin position="1"/>
        <end position="20"/>
    </location>
</feature>
<dbReference type="SUPFAM" id="SSF51182">
    <property type="entry name" value="RmlC-like cupins"/>
    <property type="match status" value="1"/>
</dbReference>
<evidence type="ECO:0000256" key="6">
    <source>
        <dbReference type="ARBA" id="ARBA00022964"/>
    </source>
</evidence>
<dbReference type="PANTHER" id="PTHR23418">
    <property type="entry name" value="ACIREDUCTONE DIOXYGENASE"/>
    <property type="match status" value="1"/>
</dbReference>
<accession>A0A9W7YC18</accession>
<comment type="caution">
    <text evidence="12">The sequence shown here is derived from an EMBL/GenBank/DDBJ whole genome shotgun (WGS) entry which is preliminary data.</text>
</comment>
<dbReference type="AlphaFoldDB" id="A0A9W7YC18"/>
<organism evidence="12 13">
    <name type="scientific">Coemansia biformis</name>
    <dbReference type="NCBI Taxonomy" id="1286918"/>
    <lineage>
        <taxon>Eukaryota</taxon>
        <taxon>Fungi</taxon>
        <taxon>Fungi incertae sedis</taxon>
        <taxon>Zoopagomycota</taxon>
        <taxon>Kickxellomycotina</taxon>
        <taxon>Kickxellomycetes</taxon>
        <taxon>Kickxellales</taxon>
        <taxon>Kickxellaceae</taxon>
        <taxon>Coemansia</taxon>
    </lineage>
</organism>
<reference evidence="12" key="1">
    <citation type="submission" date="2022-07" db="EMBL/GenBank/DDBJ databases">
        <title>Phylogenomic reconstructions and comparative analyses of Kickxellomycotina fungi.</title>
        <authorList>
            <person name="Reynolds N.K."/>
            <person name="Stajich J.E."/>
            <person name="Barry K."/>
            <person name="Grigoriev I.V."/>
            <person name="Crous P."/>
            <person name="Smith M.E."/>
        </authorList>
    </citation>
    <scope>NUCLEOTIDE SEQUENCE</scope>
    <source>
        <strain evidence="12">BCRC 34381</strain>
    </source>
</reference>
<keyword evidence="3" id="KW-0533">Nickel</keyword>
<keyword evidence="6 12" id="KW-0223">Dioxygenase</keyword>
<evidence type="ECO:0000313" key="12">
    <source>
        <dbReference type="EMBL" id="KAJ1727853.1"/>
    </source>
</evidence>
<evidence type="ECO:0000256" key="9">
    <source>
        <dbReference type="ARBA" id="ARBA00023167"/>
    </source>
</evidence>
<name>A0A9W7YC18_9FUNG</name>
<dbReference type="EC" id="1.13.11.54" evidence="10"/>
<dbReference type="GO" id="GO:0010309">
    <property type="term" value="F:acireductone dioxygenase [iron(II)-requiring] activity"/>
    <property type="evidence" value="ECO:0007669"/>
    <property type="project" value="UniProtKB-EC"/>
</dbReference>
<comment type="catalytic activity">
    <reaction evidence="1">
        <text>1,2-dihydroxy-5-(methylsulfanyl)pent-1-en-3-one + O2 = 4-methylsulfanyl-2-oxobutanoate + formate + 2 H(+)</text>
        <dbReference type="Rhea" id="RHEA:24504"/>
        <dbReference type="ChEBI" id="CHEBI:15378"/>
        <dbReference type="ChEBI" id="CHEBI:15379"/>
        <dbReference type="ChEBI" id="CHEBI:15740"/>
        <dbReference type="ChEBI" id="CHEBI:16723"/>
        <dbReference type="ChEBI" id="CHEBI:49252"/>
        <dbReference type="EC" id="1.13.11.54"/>
    </reaction>
</comment>
<evidence type="ECO:0000256" key="3">
    <source>
        <dbReference type="ARBA" id="ARBA00022596"/>
    </source>
</evidence>
<dbReference type="OrthoDB" id="1867259at2759"/>
<dbReference type="Proteomes" id="UP001143981">
    <property type="component" value="Unassembled WGS sequence"/>
</dbReference>
<sequence>MRAYLHDNSDSDQHEAHDSGVEVSLEQLQGLRVEYMRLDGTHDERMEAVDELCKQRSYRSRDEINHWSTPEEEYEPKRKMFYTEHMHEDEEIRLVVEGSGFFDLRDKENRWVRILVEVGDLLILPGGIYHRFSMDKAGH</sequence>
<evidence type="ECO:0000313" key="13">
    <source>
        <dbReference type="Proteomes" id="UP001143981"/>
    </source>
</evidence>
<feature type="region of interest" description="Disordered" evidence="11">
    <location>
        <begin position="1"/>
        <end position="21"/>
    </location>
</feature>
<keyword evidence="5" id="KW-0479">Metal-binding</keyword>
<dbReference type="EMBL" id="JANBOI010000963">
    <property type="protein sequence ID" value="KAJ1727853.1"/>
    <property type="molecule type" value="Genomic_DNA"/>
</dbReference>
<dbReference type="CDD" id="cd02232">
    <property type="entry name" value="cupin_ARD"/>
    <property type="match status" value="1"/>
</dbReference>
<evidence type="ECO:0000256" key="2">
    <source>
        <dbReference type="ARBA" id="ARBA00001954"/>
    </source>
</evidence>
<comment type="cofactor">
    <cofactor evidence="2">
        <name>Fe(2+)</name>
        <dbReference type="ChEBI" id="CHEBI:29033"/>
    </cofactor>
</comment>
<dbReference type="InterPro" id="IPR004313">
    <property type="entry name" value="ARD"/>
</dbReference>
<evidence type="ECO:0000256" key="7">
    <source>
        <dbReference type="ARBA" id="ARBA00023002"/>
    </source>
</evidence>
<proteinExistence type="predicted"/>
<keyword evidence="9" id="KW-0486">Methionine biosynthesis</keyword>
<keyword evidence="7 12" id="KW-0560">Oxidoreductase</keyword>
<dbReference type="GO" id="GO:0009086">
    <property type="term" value="P:methionine biosynthetic process"/>
    <property type="evidence" value="ECO:0007669"/>
    <property type="project" value="UniProtKB-KW"/>
</dbReference>